<dbReference type="EMBL" id="LAZR01000697">
    <property type="protein sequence ID" value="KKN60394.1"/>
    <property type="molecule type" value="Genomic_DNA"/>
</dbReference>
<protein>
    <submittedName>
        <fullName evidence="1">Uncharacterized protein</fullName>
    </submittedName>
</protein>
<dbReference type="AlphaFoldDB" id="A0A0F9RZZ3"/>
<gene>
    <name evidence="1" type="ORF">LCGC14_0532280</name>
</gene>
<organism evidence="1">
    <name type="scientific">marine sediment metagenome</name>
    <dbReference type="NCBI Taxonomy" id="412755"/>
    <lineage>
        <taxon>unclassified sequences</taxon>
        <taxon>metagenomes</taxon>
        <taxon>ecological metagenomes</taxon>
    </lineage>
</organism>
<sequence>MAETKHTPGPWRIEDRYILGARYVGRVDDWSGSVNGAYDKENAALKAESEANAKLIAQAPALLTSLADICCGHCFDQIGLPPSHDTDCRFCRPARDAIAAAAT</sequence>
<reference evidence="1" key="1">
    <citation type="journal article" date="2015" name="Nature">
        <title>Complex archaea that bridge the gap between prokaryotes and eukaryotes.</title>
        <authorList>
            <person name="Spang A."/>
            <person name="Saw J.H."/>
            <person name="Jorgensen S.L."/>
            <person name="Zaremba-Niedzwiedzka K."/>
            <person name="Martijn J."/>
            <person name="Lind A.E."/>
            <person name="van Eijk R."/>
            <person name="Schleper C."/>
            <person name="Guy L."/>
            <person name="Ettema T.J."/>
        </authorList>
    </citation>
    <scope>NUCLEOTIDE SEQUENCE</scope>
</reference>
<accession>A0A0F9RZZ3</accession>
<comment type="caution">
    <text evidence="1">The sequence shown here is derived from an EMBL/GenBank/DDBJ whole genome shotgun (WGS) entry which is preliminary data.</text>
</comment>
<evidence type="ECO:0000313" key="1">
    <source>
        <dbReference type="EMBL" id="KKN60394.1"/>
    </source>
</evidence>
<name>A0A0F9RZZ3_9ZZZZ</name>
<proteinExistence type="predicted"/>